<dbReference type="OrthoDB" id="5410873at2759"/>
<gene>
    <name evidence="1" type="ORF">FZEAL_4531</name>
</gene>
<dbReference type="Proteomes" id="UP000635477">
    <property type="component" value="Unassembled WGS sequence"/>
</dbReference>
<accession>A0A8H4UM31</accession>
<comment type="caution">
    <text evidence="1">The sequence shown here is derived from an EMBL/GenBank/DDBJ whole genome shotgun (WGS) entry which is preliminary data.</text>
</comment>
<protein>
    <submittedName>
        <fullName evidence="1">Uncharacterized protein</fullName>
    </submittedName>
</protein>
<dbReference type="AlphaFoldDB" id="A0A8H4UM31"/>
<evidence type="ECO:0000313" key="1">
    <source>
        <dbReference type="EMBL" id="KAF4979222.1"/>
    </source>
</evidence>
<keyword evidence="2" id="KW-1185">Reference proteome</keyword>
<sequence length="270" mass="31278">MWYDISSNSKIRRLEIFNLLPKVSSSWLVPEWSEFLGRLEHLSIYSYGGDNGAGWCTNTLPGFETFFNKLPDTLFAHIKNLTFLKFVAHHDGLLEIAALQLSSENMPSLRVLHWENMTISPVLIKFLNRYTKTFEDFYIRHCISLCAVLEDTDTPTGADLWKALGETNSRLVRVRYQYEDPPPPIDLFDWPAYGVEASAMSEERLARLDKTIEDDKSLIIWPHTDLNEKYGNALFLEKGDDNRKYQLLLKEVQKRREEGKGVYGDTEMDD</sequence>
<evidence type="ECO:0000313" key="2">
    <source>
        <dbReference type="Proteomes" id="UP000635477"/>
    </source>
</evidence>
<proteinExistence type="predicted"/>
<name>A0A8H4UM31_9HYPO</name>
<reference evidence="1" key="1">
    <citation type="journal article" date="2020" name="BMC Genomics">
        <title>Correction to: Identification and distribution of gene clusters required for synthesis of sphingolipid metabolism inhibitors in diverse species of the filamentous fungus Fusarium.</title>
        <authorList>
            <person name="Kim H.S."/>
            <person name="Lohmar J.M."/>
            <person name="Busman M."/>
            <person name="Brown D.W."/>
            <person name="Naumann T.A."/>
            <person name="Divon H.H."/>
            <person name="Lysoe E."/>
            <person name="Uhlig S."/>
            <person name="Proctor R.H."/>
        </authorList>
    </citation>
    <scope>NUCLEOTIDE SEQUENCE</scope>
    <source>
        <strain evidence="1">NRRL 22465</strain>
    </source>
</reference>
<reference evidence="1" key="2">
    <citation type="submission" date="2020-05" db="EMBL/GenBank/DDBJ databases">
        <authorList>
            <person name="Kim H.-S."/>
            <person name="Proctor R.H."/>
            <person name="Brown D.W."/>
        </authorList>
    </citation>
    <scope>NUCLEOTIDE SEQUENCE</scope>
    <source>
        <strain evidence="1">NRRL 22465</strain>
    </source>
</reference>
<dbReference type="EMBL" id="JABEYC010000313">
    <property type="protein sequence ID" value="KAF4979222.1"/>
    <property type="molecule type" value="Genomic_DNA"/>
</dbReference>
<organism evidence="1 2">
    <name type="scientific">Fusarium zealandicum</name>
    <dbReference type="NCBI Taxonomy" id="1053134"/>
    <lineage>
        <taxon>Eukaryota</taxon>
        <taxon>Fungi</taxon>
        <taxon>Dikarya</taxon>
        <taxon>Ascomycota</taxon>
        <taxon>Pezizomycotina</taxon>
        <taxon>Sordariomycetes</taxon>
        <taxon>Hypocreomycetidae</taxon>
        <taxon>Hypocreales</taxon>
        <taxon>Nectriaceae</taxon>
        <taxon>Fusarium</taxon>
        <taxon>Fusarium staphyleae species complex</taxon>
    </lineage>
</organism>